<dbReference type="Proteomes" id="UP000010988">
    <property type="component" value="Unassembled WGS sequence"/>
</dbReference>
<feature type="region of interest" description="Disordered" evidence="1">
    <location>
        <begin position="1"/>
        <end position="21"/>
    </location>
</feature>
<organism evidence="2 3">
    <name type="scientific">Gordonia aichiensis NBRC 108223</name>
    <dbReference type="NCBI Taxonomy" id="1220583"/>
    <lineage>
        <taxon>Bacteria</taxon>
        <taxon>Bacillati</taxon>
        <taxon>Actinomycetota</taxon>
        <taxon>Actinomycetes</taxon>
        <taxon>Mycobacteriales</taxon>
        <taxon>Gordoniaceae</taxon>
        <taxon>Gordonia</taxon>
    </lineage>
</organism>
<gene>
    <name evidence="2" type="ORF">GOACH_05_00760</name>
</gene>
<evidence type="ECO:0000256" key="1">
    <source>
        <dbReference type="SAM" id="MobiDB-lite"/>
    </source>
</evidence>
<reference evidence="2 3" key="1">
    <citation type="submission" date="2012-12" db="EMBL/GenBank/DDBJ databases">
        <title>Whole genome shotgun sequence of Gordonia aichiensis NBRC 108223.</title>
        <authorList>
            <person name="Isaki-Nakamura S."/>
            <person name="Hosoyama A."/>
            <person name="Tsuchikane K."/>
            <person name="Ando Y."/>
            <person name="Baba S."/>
            <person name="Ohji S."/>
            <person name="Hamada M."/>
            <person name="Tamura T."/>
            <person name="Yamazoe A."/>
            <person name="Yamazaki S."/>
            <person name="Fujita N."/>
        </authorList>
    </citation>
    <scope>NUCLEOTIDE SEQUENCE [LARGE SCALE GENOMIC DNA]</scope>
    <source>
        <strain evidence="2 3">NBRC 108223</strain>
    </source>
</reference>
<sequence length="390" mass="41985">MHAARNVHNPGVPGMRGEQASAHTPKMFDMSPRNVSSNGPIRTVSALLTAVPGFFGFVPVRSLVLLSLASDARTVHASVRLDLSIGPDGSPTPHMLAEIDNLARILHGYGSADVIAIIGDDRFEPTSPRYKEILSVVDRRMRLCGGVGRGYICRHFREGERWIQIWEEGAALMTRSPRHSGVLDDPRISPTAVAGAVNSGRFLLGNREEIASMLAPTSHCDEVCCDLGSCAIACDGWSGEASPSELMAAVFEAVVVGPDRFDCASVTELERAICDVQVRDAALAFAVTDLRSEAEILWRELTRRLGGTGRASAATLLAHLHYIAGEGSFAGVALDVARHADPSWKLAELLDHSLRNGLRPDNLWHIIGDSYEAARRLGVTLPSATLRDAS</sequence>
<comment type="caution">
    <text evidence="2">The sequence shown here is derived from an EMBL/GenBank/DDBJ whole genome shotgun (WGS) entry which is preliminary data.</text>
</comment>
<dbReference type="eggNOG" id="ENOG5031GJC">
    <property type="taxonomic scope" value="Bacteria"/>
</dbReference>
<proteinExistence type="predicted"/>
<protein>
    <recommendedName>
        <fullName evidence="4">DUF4192 domain-containing protein</fullName>
    </recommendedName>
</protein>
<name>L7KKG3_9ACTN</name>
<evidence type="ECO:0000313" key="3">
    <source>
        <dbReference type="Proteomes" id="UP000010988"/>
    </source>
</evidence>
<dbReference type="Pfam" id="PF13830">
    <property type="entry name" value="DUF4192"/>
    <property type="match status" value="1"/>
</dbReference>
<dbReference type="EMBL" id="BANR01000005">
    <property type="protein sequence ID" value="GAC48208.1"/>
    <property type="molecule type" value="Genomic_DNA"/>
</dbReference>
<evidence type="ECO:0008006" key="4">
    <source>
        <dbReference type="Google" id="ProtNLM"/>
    </source>
</evidence>
<dbReference type="AlphaFoldDB" id="L7KKG3"/>
<dbReference type="STRING" id="1220583.GOACH_05_00760"/>
<dbReference type="InterPro" id="IPR025447">
    <property type="entry name" value="DUF4192"/>
</dbReference>
<keyword evidence="3" id="KW-1185">Reference proteome</keyword>
<evidence type="ECO:0000313" key="2">
    <source>
        <dbReference type="EMBL" id="GAC48208.1"/>
    </source>
</evidence>
<accession>L7KKG3</accession>